<dbReference type="GO" id="GO:0032456">
    <property type="term" value="P:endocytic recycling"/>
    <property type="evidence" value="ECO:0007669"/>
    <property type="project" value="TreeGrafter"/>
</dbReference>
<dbReference type="Gene3D" id="1.20.1270.60">
    <property type="entry name" value="Arfaptin homology (AH) domain/BAR domain"/>
    <property type="match status" value="1"/>
</dbReference>
<dbReference type="OrthoDB" id="205639at2759"/>
<feature type="domain" description="PX" evidence="12">
    <location>
        <begin position="44"/>
        <end position="166"/>
    </location>
</feature>
<dbReference type="Pfam" id="PF16746">
    <property type="entry name" value="BAR_3"/>
    <property type="match status" value="1"/>
</dbReference>
<keyword evidence="5" id="KW-0963">Cytoplasm</keyword>
<dbReference type="PROSITE" id="PS50195">
    <property type="entry name" value="PX"/>
    <property type="match status" value="1"/>
</dbReference>
<dbReference type="Gene3D" id="3.30.1520.10">
    <property type="entry name" value="Phox-like domain"/>
    <property type="match status" value="1"/>
</dbReference>
<evidence type="ECO:0000313" key="14">
    <source>
        <dbReference type="Proteomes" id="UP000789405"/>
    </source>
</evidence>
<reference evidence="13" key="1">
    <citation type="submission" date="2021-06" db="EMBL/GenBank/DDBJ databases">
        <authorList>
            <person name="Kallberg Y."/>
            <person name="Tangrot J."/>
            <person name="Rosling A."/>
        </authorList>
    </citation>
    <scope>NUCLEOTIDE SEQUENCE</scope>
    <source>
        <strain evidence="13">MA453B</strain>
    </source>
</reference>
<evidence type="ECO:0000256" key="9">
    <source>
        <dbReference type="ARBA" id="ARBA00040748"/>
    </source>
</evidence>
<dbReference type="GO" id="GO:0035091">
    <property type="term" value="F:phosphatidylinositol binding"/>
    <property type="evidence" value="ECO:0007669"/>
    <property type="project" value="InterPro"/>
</dbReference>
<name>A0A9N9IP41_9GLOM</name>
<evidence type="ECO:0000256" key="8">
    <source>
        <dbReference type="ARBA" id="ARBA00023136"/>
    </source>
</evidence>
<evidence type="ECO:0000256" key="11">
    <source>
        <dbReference type="SAM" id="Coils"/>
    </source>
</evidence>
<proteinExistence type="inferred from homology"/>
<comment type="similarity">
    <text evidence="3">Belongs to the sorting nexin family.</text>
</comment>
<evidence type="ECO:0000256" key="7">
    <source>
        <dbReference type="ARBA" id="ARBA00023121"/>
    </source>
</evidence>
<dbReference type="SUPFAM" id="SSF103657">
    <property type="entry name" value="BAR/IMD domain-like"/>
    <property type="match status" value="1"/>
</dbReference>
<dbReference type="EMBL" id="CAJVPY010014007">
    <property type="protein sequence ID" value="CAG8744101.1"/>
    <property type="molecule type" value="Genomic_DNA"/>
</dbReference>
<dbReference type="InterPro" id="IPR036871">
    <property type="entry name" value="PX_dom_sf"/>
</dbReference>
<dbReference type="GO" id="GO:0000407">
    <property type="term" value="C:phagophore assembly site"/>
    <property type="evidence" value="ECO:0007669"/>
    <property type="project" value="TreeGrafter"/>
</dbReference>
<keyword evidence="8" id="KW-0472">Membrane</keyword>
<dbReference type="PANTHER" id="PTHR45949">
    <property type="entry name" value="SORTING NEXIN-4"/>
    <property type="match status" value="1"/>
</dbReference>
<comment type="caution">
    <text evidence="13">The sequence shown here is derived from an EMBL/GenBank/DDBJ whole genome shotgun (WGS) entry which is preliminary data.</text>
</comment>
<evidence type="ECO:0000256" key="2">
    <source>
        <dbReference type="ARBA" id="ARBA00004496"/>
    </source>
</evidence>
<feature type="non-terminal residue" evidence="13">
    <location>
        <position position="1"/>
    </location>
</feature>
<organism evidence="13 14">
    <name type="scientific">Dentiscutata erythropus</name>
    <dbReference type="NCBI Taxonomy" id="1348616"/>
    <lineage>
        <taxon>Eukaryota</taxon>
        <taxon>Fungi</taxon>
        <taxon>Fungi incertae sedis</taxon>
        <taxon>Mucoromycota</taxon>
        <taxon>Glomeromycotina</taxon>
        <taxon>Glomeromycetes</taxon>
        <taxon>Diversisporales</taxon>
        <taxon>Gigasporaceae</taxon>
        <taxon>Dentiscutata</taxon>
    </lineage>
</organism>
<sequence length="441" mass="51329">SRDITFFCFNTSHRIYRYSQLLSMNPDQLSYSNASNAAISTAFPMIITVAEPLKEFDGTKDAFISYLITTKTTLDAFSSPTVSVRRRFQDFVWLHNSLSRDFAACVVPPLPDRHRMEYITGDRFGPEFVEKRRASLQRFLARLSRHPTLQKSEYFRLFLESREWNRESALYRQKKPGDGVFENLGDALLNAFSKLKKPDEKFIEIKESVDKLEENLQTIDRLYQRIIKRQTDLEADYRDFGSSISRLGQLETGITAPLEQFGDTISKFADAWKRMTYREENGYSAQIRDYLSYCHCVKNVLKLRDQNQVDFEDLSEYLQNALMERENLINTGKSSTGISSFLRETVDNIKGVDQEQVKKERLQKLDAKIAELKKEVENSNDVSDQFSLEVAKEYEIFQTAKTIEMKDCLLAYADSHVEFYRQGIELWEEIIPALEDIKFQA</sequence>
<dbReference type="Pfam" id="PF09325">
    <property type="entry name" value="Vps5"/>
    <property type="match status" value="1"/>
</dbReference>
<dbReference type="SMART" id="SM00312">
    <property type="entry name" value="PX"/>
    <property type="match status" value="1"/>
</dbReference>
<protein>
    <recommendedName>
        <fullName evidence="9">Sorting nexin-4</fullName>
    </recommendedName>
    <alternativeName>
        <fullName evidence="10">Autophagy-related protein 24</fullName>
    </alternativeName>
</protein>
<gene>
    <name evidence="13" type="ORF">DERYTH_LOCUS16272</name>
</gene>
<dbReference type="GO" id="GO:0015031">
    <property type="term" value="P:protein transport"/>
    <property type="evidence" value="ECO:0007669"/>
    <property type="project" value="UniProtKB-KW"/>
</dbReference>
<dbReference type="Pfam" id="PF00787">
    <property type="entry name" value="PX"/>
    <property type="match status" value="1"/>
</dbReference>
<dbReference type="InterPro" id="IPR015404">
    <property type="entry name" value="Vps5_C"/>
</dbReference>
<dbReference type="GO" id="GO:0005769">
    <property type="term" value="C:early endosome"/>
    <property type="evidence" value="ECO:0007669"/>
    <property type="project" value="TreeGrafter"/>
</dbReference>
<evidence type="ECO:0000256" key="3">
    <source>
        <dbReference type="ARBA" id="ARBA00010883"/>
    </source>
</evidence>
<evidence type="ECO:0000313" key="13">
    <source>
        <dbReference type="EMBL" id="CAG8744101.1"/>
    </source>
</evidence>
<dbReference type="InterPro" id="IPR001683">
    <property type="entry name" value="PX_dom"/>
</dbReference>
<keyword evidence="14" id="KW-1185">Reference proteome</keyword>
<evidence type="ECO:0000256" key="4">
    <source>
        <dbReference type="ARBA" id="ARBA00022448"/>
    </source>
</evidence>
<dbReference type="SUPFAM" id="SSF64268">
    <property type="entry name" value="PX domain"/>
    <property type="match status" value="1"/>
</dbReference>
<dbReference type="AlphaFoldDB" id="A0A9N9IP41"/>
<evidence type="ECO:0000256" key="5">
    <source>
        <dbReference type="ARBA" id="ARBA00022490"/>
    </source>
</evidence>
<keyword evidence="4" id="KW-0813">Transport</keyword>
<dbReference type="PANTHER" id="PTHR45949:SF2">
    <property type="entry name" value="SORTING NEXIN-4"/>
    <property type="match status" value="1"/>
</dbReference>
<evidence type="ECO:0000256" key="1">
    <source>
        <dbReference type="ARBA" id="ARBA00004184"/>
    </source>
</evidence>
<dbReference type="GO" id="GO:0034727">
    <property type="term" value="P:piecemeal microautophagy of the nucleus"/>
    <property type="evidence" value="ECO:0007669"/>
    <property type="project" value="TreeGrafter"/>
</dbReference>
<comment type="subcellular location">
    <subcellularLocation>
        <location evidence="2">Cytoplasm</location>
    </subcellularLocation>
    <subcellularLocation>
        <location evidence="1">Endomembrane system</location>
        <topology evidence="1">Peripheral membrane protein</topology>
    </subcellularLocation>
</comment>
<keyword evidence="7" id="KW-0446">Lipid-binding</keyword>
<evidence type="ECO:0000259" key="12">
    <source>
        <dbReference type="PROSITE" id="PS50195"/>
    </source>
</evidence>
<keyword evidence="6" id="KW-0653">Protein transport</keyword>
<dbReference type="Proteomes" id="UP000789405">
    <property type="component" value="Unassembled WGS sequence"/>
</dbReference>
<feature type="coiled-coil region" evidence="11">
    <location>
        <begin position="355"/>
        <end position="389"/>
    </location>
</feature>
<accession>A0A9N9IP41</accession>
<dbReference type="GO" id="GO:0000422">
    <property type="term" value="P:autophagy of mitochondrion"/>
    <property type="evidence" value="ECO:0007669"/>
    <property type="project" value="TreeGrafter"/>
</dbReference>
<dbReference type="InterPro" id="IPR027267">
    <property type="entry name" value="AH/BAR_dom_sf"/>
</dbReference>
<evidence type="ECO:0000256" key="10">
    <source>
        <dbReference type="ARBA" id="ARBA00041273"/>
    </source>
</evidence>
<evidence type="ECO:0000256" key="6">
    <source>
        <dbReference type="ARBA" id="ARBA00022927"/>
    </source>
</evidence>
<dbReference type="CDD" id="cd06863">
    <property type="entry name" value="PX_Atg24p"/>
    <property type="match status" value="1"/>
</dbReference>
<dbReference type="InterPro" id="IPR004148">
    <property type="entry name" value="BAR_dom"/>
</dbReference>
<dbReference type="GO" id="GO:0061709">
    <property type="term" value="P:reticulophagy"/>
    <property type="evidence" value="ECO:0007669"/>
    <property type="project" value="TreeGrafter"/>
</dbReference>
<keyword evidence="11" id="KW-0175">Coiled coil</keyword>